<dbReference type="GO" id="GO:0008270">
    <property type="term" value="F:zinc ion binding"/>
    <property type="evidence" value="ECO:0007669"/>
    <property type="project" value="UniProtKB-KW"/>
</dbReference>
<evidence type="ECO:0000313" key="4">
    <source>
        <dbReference type="EMBL" id="GFX99511.1"/>
    </source>
</evidence>
<evidence type="ECO:0000259" key="3">
    <source>
        <dbReference type="PROSITE" id="PS50157"/>
    </source>
</evidence>
<feature type="domain" description="C2H2-type" evidence="3">
    <location>
        <begin position="79"/>
        <end position="106"/>
    </location>
</feature>
<proteinExistence type="predicted"/>
<feature type="compositionally biased region" description="Basic and acidic residues" evidence="2">
    <location>
        <begin position="1"/>
        <end position="24"/>
    </location>
</feature>
<evidence type="ECO:0000256" key="2">
    <source>
        <dbReference type="SAM" id="MobiDB-lite"/>
    </source>
</evidence>
<dbReference type="InterPro" id="IPR013087">
    <property type="entry name" value="Znf_C2H2_type"/>
</dbReference>
<keyword evidence="1" id="KW-0479">Metal-binding</keyword>
<keyword evidence="1" id="KW-0863">Zinc-finger</keyword>
<keyword evidence="1" id="KW-0862">Zinc</keyword>
<dbReference type="Proteomes" id="UP000887159">
    <property type="component" value="Unassembled WGS sequence"/>
</dbReference>
<evidence type="ECO:0000256" key="1">
    <source>
        <dbReference type="PROSITE-ProRule" id="PRU00042"/>
    </source>
</evidence>
<keyword evidence="5" id="KW-1185">Reference proteome</keyword>
<dbReference type="PROSITE" id="PS00028">
    <property type="entry name" value="ZINC_FINGER_C2H2_1"/>
    <property type="match status" value="1"/>
</dbReference>
<protein>
    <recommendedName>
        <fullName evidence="3">C2H2-type domain-containing protein</fullName>
    </recommendedName>
</protein>
<dbReference type="EMBL" id="BMAU01021212">
    <property type="protein sequence ID" value="GFX99511.1"/>
    <property type="molecule type" value="Genomic_DNA"/>
</dbReference>
<accession>A0A8X6V058</accession>
<feature type="region of interest" description="Disordered" evidence="2">
    <location>
        <begin position="1"/>
        <end position="26"/>
    </location>
</feature>
<organism evidence="4 5">
    <name type="scientific">Trichonephila clavipes</name>
    <name type="common">Golden silk orbweaver</name>
    <name type="synonym">Nephila clavipes</name>
    <dbReference type="NCBI Taxonomy" id="2585209"/>
    <lineage>
        <taxon>Eukaryota</taxon>
        <taxon>Metazoa</taxon>
        <taxon>Ecdysozoa</taxon>
        <taxon>Arthropoda</taxon>
        <taxon>Chelicerata</taxon>
        <taxon>Arachnida</taxon>
        <taxon>Araneae</taxon>
        <taxon>Araneomorphae</taxon>
        <taxon>Entelegynae</taxon>
        <taxon>Araneoidea</taxon>
        <taxon>Nephilidae</taxon>
        <taxon>Trichonephila</taxon>
    </lineage>
</organism>
<dbReference type="PROSITE" id="PS50157">
    <property type="entry name" value="ZINC_FINGER_C2H2_2"/>
    <property type="match status" value="1"/>
</dbReference>
<comment type="caution">
    <text evidence="4">The sequence shown here is derived from an EMBL/GenBank/DDBJ whole genome shotgun (WGS) entry which is preliminary data.</text>
</comment>
<sequence length="159" mass="18147">MSKESDKTEKLDNIRPLGHCDGKVSETSTNLDNVEVEILYSTINQKLSEENHPQKEAFSEKVPGKDKTFVDKAEEKIQFDCKRCGEIFKDFQDVIVHDCPHKETKQIPSKMKTMFDLLHQKKLPEHEKHTSVKENISVSSTVKLSSLPCTISKDDSPPF</sequence>
<gene>
    <name evidence="4" type="ORF">TNCV_3039861</name>
</gene>
<name>A0A8X6V058_TRICX</name>
<dbReference type="AlphaFoldDB" id="A0A8X6V058"/>
<evidence type="ECO:0000313" key="5">
    <source>
        <dbReference type="Proteomes" id="UP000887159"/>
    </source>
</evidence>
<reference evidence="4" key="1">
    <citation type="submission" date="2020-08" db="EMBL/GenBank/DDBJ databases">
        <title>Multicomponent nature underlies the extraordinary mechanical properties of spider dragline silk.</title>
        <authorList>
            <person name="Kono N."/>
            <person name="Nakamura H."/>
            <person name="Mori M."/>
            <person name="Yoshida Y."/>
            <person name="Ohtoshi R."/>
            <person name="Malay A.D."/>
            <person name="Moran D.A.P."/>
            <person name="Tomita M."/>
            <person name="Numata K."/>
            <person name="Arakawa K."/>
        </authorList>
    </citation>
    <scope>NUCLEOTIDE SEQUENCE</scope>
</reference>